<organism evidence="1 2">
    <name type="scientific">Acinetobacter phage 133</name>
    <dbReference type="NCBI Taxonomy" id="2919552"/>
    <lineage>
        <taxon>Viruses</taxon>
        <taxon>Duplodnaviria</taxon>
        <taxon>Heunggongvirae</taxon>
        <taxon>Uroviricota</taxon>
        <taxon>Caudoviricetes</taxon>
        <taxon>Pantevenvirales</taxon>
        <taxon>Straboviridae</taxon>
        <taxon>Tevenvirinae</taxon>
        <taxon>Centumtrigintavirus</taxon>
        <taxon>Centumtrigintavirus cv133</taxon>
        <taxon>Acinetobacter virus 133</taxon>
    </lineage>
</organism>
<evidence type="ECO:0000313" key="1">
    <source>
        <dbReference type="EMBL" id="ADJ19397.1"/>
    </source>
</evidence>
<reference evidence="1 2" key="1">
    <citation type="journal article" date="2010" name="Virol. J.">
        <title>Genomes of the T4-related bacteriophages as windows on microbial genome evolution.</title>
        <authorList>
            <person name="Petrov V.M."/>
            <person name="Ratnayaka S."/>
            <person name="Nolan J.M."/>
            <person name="Miller E.S."/>
            <person name="Karam J.D."/>
        </authorList>
    </citation>
    <scope>NUCLEOTIDE SEQUENCE [LARGE SCALE GENOMIC DNA]</scope>
    <source>
        <strain evidence="1">Acj133</strain>
    </source>
</reference>
<dbReference type="KEGG" id="vg:10323037"/>
<dbReference type="GeneID" id="10323037"/>
<sequence length="268" mass="31276">MTILKVLINGRYDLVEVANPQVLPEEFKYRVDAQYTDGKRTFNLHKQYNCDIITYKEHMFYFNNKTGALMSMVDKRNNSTVLANVRFQQYHELMQELMEIVYSPNFQLIVGTTGKTTPGSVNALYKDANQQVCTIQGIIEETSYGINNWDDLDWETGVCNQLRIGDLPFYLKEALTYIWIESYGTDYVKSLAPRHLYVYPIGGAIEYDTCQQYNSFGKNPLRLNYAIWLRNKMVDLCRLMQNPEIYLVMYNECTSTENMIAFFKGMDL</sequence>
<dbReference type="EMBL" id="HM114315">
    <property type="protein sequence ID" value="ADJ19397.1"/>
    <property type="molecule type" value="Genomic_DNA"/>
</dbReference>
<name>D9I616_9CAUD</name>
<keyword evidence="2" id="KW-1185">Reference proteome</keyword>
<dbReference type="Proteomes" id="UP000000330">
    <property type="component" value="Segment"/>
</dbReference>
<accession>D9I616</accession>
<dbReference type="RefSeq" id="YP_004300631.1">
    <property type="nucleotide sequence ID" value="NC_015250.1"/>
</dbReference>
<protein>
    <submittedName>
        <fullName evidence="1">Uncharacterized protein</fullName>
    </submittedName>
</protein>
<proteinExistence type="predicted"/>
<evidence type="ECO:0000313" key="2">
    <source>
        <dbReference type="Proteomes" id="UP000000330"/>
    </source>
</evidence>
<gene>
    <name evidence="1" type="ORF">Acj133p050</name>
</gene>